<comment type="caution">
    <text evidence="4">The sequence shown here is derived from an EMBL/GenBank/DDBJ whole genome shotgun (WGS) entry which is preliminary data.</text>
</comment>
<evidence type="ECO:0000256" key="1">
    <source>
        <dbReference type="ARBA" id="ARBA00023002"/>
    </source>
</evidence>
<gene>
    <name evidence="4" type="ORF">ACFFF8_19285</name>
</gene>
<dbReference type="InterPro" id="IPR006140">
    <property type="entry name" value="D-isomer_DH_NAD-bd"/>
</dbReference>
<organism evidence="4 5">
    <name type="scientific">Novosphingobium clariflavum</name>
    <dbReference type="NCBI Taxonomy" id="2029884"/>
    <lineage>
        <taxon>Bacteria</taxon>
        <taxon>Pseudomonadati</taxon>
        <taxon>Pseudomonadota</taxon>
        <taxon>Alphaproteobacteria</taxon>
        <taxon>Sphingomonadales</taxon>
        <taxon>Sphingomonadaceae</taxon>
        <taxon>Novosphingobium</taxon>
    </lineage>
</organism>
<dbReference type="Gene3D" id="3.40.50.720">
    <property type="entry name" value="NAD(P)-binding Rossmann-like Domain"/>
    <property type="match status" value="2"/>
</dbReference>
<dbReference type="RefSeq" id="WP_267218535.1">
    <property type="nucleotide sequence ID" value="NZ_JAPCWC010000001.1"/>
</dbReference>
<dbReference type="InterPro" id="IPR036291">
    <property type="entry name" value="NAD(P)-bd_dom_sf"/>
</dbReference>
<dbReference type="PANTHER" id="PTHR43333">
    <property type="entry name" value="2-HACID_DH_C DOMAIN-CONTAINING PROTEIN"/>
    <property type="match status" value="1"/>
</dbReference>
<evidence type="ECO:0000256" key="2">
    <source>
        <dbReference type="ARBA" id="ARBA00023027"/>
    </source>
</evidence>
<protein>
    <submittedName>
        <fullName evidence="4">2-hydroxyacid dehydrogenase</fullName>
    </submittedName>
</protein>
<dbReference type="EMBL" id="JBHLTM010000075">
    <property type="protein sequence ID" value="MFC0686732.1"/>
    <property type="molecule type" value="Genomic_DNA"/>
</dbReference>
<feature type="domain" description="D-isomer specific 2-hydroxyacid dehydrogenase NAD-binding" evidence="3">
    <location>
        <begin position="102"/>
        <end position="274"/>
    </location>
</feature>
<dbReference type="CDD" id="cd12164">
    <property type="entry name" value="GDH_like_2"/>
    <property type="match status" value="1"/>
</dbReference>
<proteinExistence type="predicted"/>
<keyword evidence="5" id="KW-1185">Reference proteome</keyword>
<dbReference type="PANTHER" id="PTHR43333:SF1">
    <property type="entry name" value="D-ISOMER SPECIFIC 2-HYDROXYACID DEHYDROGENASE NAD-BINDING DOMAIN-CONTAINING PROTEIN"/>
    <property type="match status" value="1"/>
</dbReference>
<dbReference type="SUPFAM" id="SSF51735">
    <property type="entry name" value="NAD(P)-binding Rossmann-fold domains"/>
    <property type="match status" value="1"/>
</dbReference>
<keyword evidence="2" id="KW-0520">NAD</keyword>
<evidence type="ECO:0000313" key="5">
    <source>
        <dbReference type="Proteomes" id="UP001589858"/>
    </source>
</evidence>
<reference evidence="4 5" key="1">
    <citation type="submission" date="2024-09" db="EMBL/GenBank/DDBJ databases">
        <authorList>
            <person name="Sun Q."/>
            <person name="Mori K."/>
        </authorList>
    </citation>
    <scope>NUCLEOTIDE SEQUENCE [LARGE SCALE GENOMIC DNA]</scope>
    <source>
        <strain evidence="4 5">CICC 11035S</strain>
    </source>
</reference>
<accession>A0ABV6SBV8</accession>
<dbReference type="Pfam" id="PF02826">
    <property type="entry name" value="2-Hacid_dh_C"/>
    <property type="match status" value="1"/>
</dbReference>
<evidence type="ECO:0000259" key="3">
    <source>
        <dbReference type="Pfam" id="PF02826"/>
    </source>
</evidence>
<evidence type="ECO:0000313" key="4">
    <source>
        <dbReference type="EMBL" id="MFC0686732.1"/>
    </source>
</evidence>
<dbReference type="Proteomes" id="UP001589858">
    <property type="component" value="Unassembled WGS sequence"/>
</dbReference>
<sequence length="309" mass="33539">MTAILHVGPAERAELWQAEFRRALPEVEFRNWPDLGDPADIRYLVAWKLTDELIASLPALEVLFSIGAGVDQLDLSRLPDHVRIVRMIEPGITTTMAQYVAAAALALHREFAFYRQAQVRGDWSPRPTLLCEERSVGVMGLGELGKASLAMLAPLGFRLRGWNRSARTIDGVECFAGAGELDAFLAGTDILVCLLPLTDETRGILSAELFAKLPKGARLVNAARGGHLIEADLLSALDTGQISEAVLDVAQIEPLPGDHPLRSDPRVLVTPHIAGVTRIETAVHALIENVRGDLAGEALPGEVDRKRGY</sequence>
<dbReference type="SUPFAM" id="SSF52283">
    <property type="entry name" value="Formate/glycerate dehydrogenase catalytic domain-like"/>
    <property type="match status" value="1"/>
</dbReference>
<keyword evidence="1" id="KW-0560">Oxidoreductase</keyword>
<name>A0ABV6SBV8_9SPHN</name>